<dbReference type="GO" id="GO:0003677">
    <property type="term" value="F:DNA binding"/>
    <property type="evidence" value="ECO:0007669"/>
    <property type="project" value="UniProtKB-UniRule"/>
</dbReference>
<dbReference type="NCBIfam" id="TIGR00665">
    <property type="entry name" value="DnaB"/>
    <property type="match status" value="1"/>
</dbReference>
<gene>
    <name evidence="15" type="primary">dnaB</name>
    <name evidence="15" type="ORF">GZ085_11195</name>
</gene>
<evidence type="ECO:0000256" key="2">
    <source>
        <dbReference type="ARBA" id="ARBA00022515"/>
    </source>
</evidence>
<evidence type="ECO:0000256" key="1">
    <source>
        <dbReference type="ARBA" id="ARBA00008428"/>
    </source>
</evidence>
<dbReference type="InterPro" id="IPR007693">
    <property type="entry name" value="DNA_helicase_DnaB-like_N"/>
</dbReference>
<evidence type="ECO:0000256" key="4">
    <source>
        <dbReference type="ARBA" id="ARBA00022741"/>
    </source>
</evidence>
<keyword evidence="2 12" id="KW-0639">Primosome</keyword>
<dbReference type="Gene3D" id="3.40.50.300">
    <property type="entry name" value="P-loop containing nucleotide triphosphate hydrolases"/>
    <property type="match status" value="1"/>
</dbReference>
<sequence>MNARDLPDIGIPSLVHLPPHSVEAEQAVLGGLLLVGADALDRIEGVIGVEDFYRDDHRRIFTAAKSLGESGKPVDAVTVAEALQSLGQLENVGGLSYIVALASNTPSAANIQRYAEIVRDKSILRGLYGVAIRTQAACMAQGLKDAEKIATEAETAMMRLLDRQGGEPVRAHDAIRGALREIDERRERGGKLAGQATGFENIDWITGGLEPGQLLILAARPSIGKTALALNIADNVASTGMPALFFTLEMTEQELAMRLMSARSGVAMTDMRSGTASPDDWHRLSAVCGDTADVPLFIDDRPGISVAYARAKARKIKRQHGLGLIVVDYLQLMKGPGENRTQEVGGISRALKGLAKELRVPVIALAQINRGVESRIDKRPQMSDLRESGDIEADADVIVMMHRNDGPEWHGLISLIVRKNRNGALGDITLQYDAPRLRFSDYLGQSPRSAPAKRPQRGFDD</sequence>
<comment type="catalytic activity">
    <reaction evidence="10 12">
        <text>ATP + H2O = ADP + phosphate + H(+)</text>
        <dbReference type="Rhea" id="RHEA:13065"/>
        <dbReference type="ChEBI" id="CHEBI:15377"/>
        <dbReference type="ChEBI" id="CHEBI:15378"/>
        <dbReference type="ChEBI" id="CHEBI:30616"/>
        <dbReference type="ChEBI" id="CHEBI:43474"/>
        <dbReference type="ChEBI" id="CHEBI:456216"/>
        <dbReference type="EC" id="5.6.2.3"/>
    </reaction>
</comment>
<dbReference type="InterPro" id="IPR016136">
    <property type="entry name" value="DNA_helicase_N/primase_C"/>
</dbReference>
<reference evidence="15 16" key="1">
    <citation type="submission" date="2019-09" db="EMBL/GenBank/DDBJ databases">
        <title>H2 Metabolism Revealed by Metagenomic Analysis in Subglacial Sediment of East Antarctica.</title>
        <authorList>
            <person name="Yang Z."/>
            <person name="Zhang Y."/>
            <person name="Lv Y."/>
            <person name="Yan W."/>
            <person name="Xiao X."/>
            <person name="Sun B."/>
            <person name="Ma H."/>
        </authorList>
    </citation>
    <scope>NUCLEOTIDE SEQUENCE [LARGE SCALE GENOMIC DNA]</scope>
    <source>
        <strain evidence="15">Bin2_2</strain>
    </source>
</reference>
<evidence type="ECO:0000256" key="12">
    <source>
        <dbReference type="RuleBase" id="RU362085"/>
    </source>
</evidence>
<accession>A0A7C9TD93</accession>
<feature type="region of interest" description="Disordered" evidence="13">
    <location>
        <begin position="442"/>
        <end position="461"/>
    </location>
</feature>
<keyword evidence="3 12" id="KW-0235">DNA replication</keyword>
<keyword evidence="9" id="KW-0413">Isomerase</keyword>
<dbReference type="SUPFAM" id="SSF52540">
    <property type="entry name" value="P-loop containing nucleoside triphosphate hydrolases"/>
    <property type="match status" value="1"/>
</dbReference>
<dbReference type="GO" id="GO:0043139">
    <property type="term" value="F:5'-3' DNA helicase activity"/>
    <property type="evidence" value="ECO:0007669"/>
    <property type="project" value="UniProtKB-EC"/>
</dbReference>
<dbReference type="InterPro" id="IPR027417">
    <property type="entry name" value="P-loop_NTPase"/>
</dbReference>
<evidence type="ECO:0000313" key="16">
    <source>
        <dbReference type="Proteomes" id="UP000483432"/>
    </source>
</evidence>
<dbReference type="Pfam" id="PF00772">
    <property type="entry name" value="DnaB"/>
    <property type="match status" value="1"/>
</dbReference>
<dbReference type="PANTHER" id="PTHR30153">
    <property type="entry name" value="REPLICATIVE DNA HELICASE DNAB"/>
    <property type="match status" value="1"/>
</dbReference>
<evidence type="ECO:0000256" key="13">
    <source>
        <dbReference type="SAM" id="MobiDB-lite"/>
    </source>
</evidence>
<dbReference type="GO" id="GO:0016787">
    <property type="term" value="F:hydrolase activity"/>
    <property type="evidence" value="ECO:0007669"/>
    <property type="project" value="UniProtKB-KW"/>
</dbReference>
<comment type="caution">
    <text evidence="15">The sequence shown here is derived from an EMBL/GenBank/DDBJ whole genome shotgun (WGS) entry which is preliminary data.</text>
</comment>
<dbReference type="GO" id="GO:0005524">
    <property type="term" value="F:ATP binding"/>
    <property type="evidence" value="ECO:0007669"/>
    <property type="project" value="UniProtKB-UniRule"/>
</dbReference>
<keyword evidence="7 12" id="KW-0067">ATP-binding</keyword>
<name>A0A7C9TD93_9PROT</name>
<dbReference type="EC" id="5.6.2.3" evidence="11 12"/>
<dbReference type="Gene3D" id="1.10.860.10">
    <property type="entry name" value="DNAb Helicase, Chain A"/>
    <property type="match status" value="1"/>
</dbReference>
<dbReference type="InterPro" id="IPR007694">
    <property type="entry name" value="DNA_helicase_DnaB-like_C"/>
</dbReference>
<dbReference type="GO" id="GO:0005829">
    <property type="term" value="C:cytosol"/>
    <property type="evidence" value="ECO:0007669"/>
    <property type="project" value="TreeGrafter"/>
</dbReference>
<dbReference type="EMBL" id="JAAFGW010000181">
    <property type="protein sequence ID" value="NDP48928.1"/>
    <property type="molecule type" value="Genomic_DNA"/>
</dbReference>
<evidence type="ECO:0000256" key="10">
    <source>
        <dbReference type="ARBA" id="ARBA00048954"/>
    </source>
</evidence>
<protein>
    <recommendedName>
        <fullName evidence="11 12">Replicative DNA helicase</fullName>
        <ecNumber evidence="11 12">5.6.2.3</ecNumber>
    </recommendedName>
</protein>
<comment type="function">
    <text evidence="12">The main replicative DNA helicase, it participates in initiation and elongation during chromosome replication. Travels ahead of the DNA replisome, separating dsDNA into templates for DNA synthesis. A processive ATP-dependent 5'-3' DNA helicase it has DNA-dependent ATPase activity.</text>
</comment>
<dbReference type="Proteomes" id="UP000483432">
    <property type="component" value="Unassembled WGS sequence"/>
</dbReference>
<dbReference type="SUPFAM" id="SSF48024">
    <property type="entry name" value="N-terminal domain of DnaB helicase"/>
    <property type="match status" value="1"/>
</dbReference>
<comment type="similarity">
    <text evidence="1 12">Belongs to the helicase family. DnaB subfamily.</text>
</comment>
<dbReference type="CDD" id="cd00984">
    <property type="entry name" value="DnaB_C"/>
    <property type="match status" value="1"/>
</dbReference>
<dbReference type="GO" id="GO:0006269">
    <property type="term" value="P:DNA replication, synthesis of primer"/>
    <property type="evidence" value="ECO:0007669"/>
    <property type="project" value="UniProtKB-UniRule"/>
</dbReference>
<dbReference type="InterPro" id="IPR036185">
    <property type="entry name" value="DNA_heli_DnaB-like_N_sf"/>
</dbReference>
<proteinExistence type="inferred from homology"/>
<keyword evidence="5 12" id="KW-0378">Hydrolase</keyword>
<keyword evidence="8 12" id="KW-0238">DNA-binding</keyword>
<evidence type="ECO:0000259" key="14">
    <source>
        <dbReference type="PROSITE" id="PS51199"/>
    </source>
</evidence>
<dbReference type="AlphaFoldDB" id="A0A7C9TD93"/>
<evidence type="ECO:0000256" key="7">
    <source>
        <dbReference type="ARBA" id="ARBA00022840"/>
    </source>
</evidence>
<evidence type="ECO:0000256" key="11">
    <source>
        <dbReference type="NCBIfam" id="TIGR00665"/>
    </source>
</evidence>
<dbReference type="PANTHER" id="PTHR30153:SF2">
    <property type="entry name" value="REPLICATIVE DNA HELICASE"/>
    <property type="match status" value="1"/>
</dbReference>
<evidence type="ECO:0000256" key="6">
    <source>
        <dbReference type="ARBA" id="ARBA00022806"/>
    </source>
</evidence>
<keyword evidence="6 12" id="KW-0347">Helicase</keyword>
<dbReference type="PROSITE" id="PS51199">
    <property type="entry name" value="SF4_HELICASE"/>
    <property type="match status" value="1"/>
</dbReference>
<feature type="domain" description="SF4 helicase" evidence="14">
    <location>
        <begin position="188"/>
        <end position="446"/>
    </location>
</feature>
<evidence type="ECO:0000256" key="8">
    <source>
        <dbReference type="ARBA" id="ARBA00023125"/>
    </source>
</evidence>
<keyword evidence="4 12" id="KW-0547">Nucleotide-binding</keyword>
<evidence type="ECO:0000313" key="15">
    <source>
        <dbReference type="EMBL" id="NDP48928.1"/>
    </source>
</evidence>
<dbReference type="InterPro" id="IPR007692">
    <property type="entry name" value="DNA_helicase_DnaB"/>
</dbReference>
<evidence type="ECO:0000256" key="9">
    <source>
        <dbReference type="ARBA" id="ARBA00023235"/>
    </source>
</evidence>
<dbReference type="Pfam" id="PF03796">
    <property type="entry name" value="DnaB_C"/>
    <property type="match status" value="1"/>
</dbReference>
<organism evidence="15 16">
    <name type="scientific">Sulfuriferula multivorans</name>
    <dbReference type="NCBI Taxonomy" id="1559896"/>
    <lineage>
        <taxon>Bacteria</taxon>
        <taxon>Pseudomonadati</taxon>
        <taxon>Pseudomonadota</taxon>
        <taxon>Betaproteobacteria</taxon>
        <taxon>Nitrosomonadales</taxon>
        <taxon>Sulfuricellaceae</taxon>
        <taxon>Sulfuriferula</taxon>
    </lineage>
</organism>
<dbReference type="GO" id="GO:1990077">
    <property type="term" value="C:primosome complex"/>
    <property type="evidence" value="ECO:0007669"/>
    <property type="project" value="UniProtKB-UniRule"/>
</dbReference>
<evidence type="ECO:0000256" key="5">
    <source>
        <dbReference type="ARBA" id="ARBA00022801"/>
    </source>
</evidence>
<evidence type="ECO:0000256" key="3">
    <source>
        <dbReference type="ARBA" id="ARBA00022705"/>
    </source>
</evidence>